<organism evidence="2 3">
    <name type="scientific">Hypothenemus hampei</name>
    <name type="common">Coffee berry borer</name>
    <dbReference type="NCBI Taxonomy" id="57062"/>
    <lineage>
        <taxon>Eukaryota</taxon>
        <taxon>Metazoa</taxon>
        <taxon>Ecdysozoa</taxon>
        <taxon>Arthropoda</taxon>
        <taxon>Hexapoda</taxon>
        <taxon>Insecta</taxon>
        <taxon>Pterygota</taxon>
        <taxon>Neoptera</taxon>
        <taxon>Endopterygota</taxon>
        <taxon>Coleoptera</taxon>
        <taxon>Polyphaga</taxon>
        <taxon>Cucujiformia</taxon>
        <taxon>Curculionidae</taxon>
        <taxon>Scolytinae</taxon>
        <taxon>Hypothenemus</taxon>
    </lineage>
</organism>
<evidence type="ECO:0000313" key="2">
    <source>
        <dbReference type="EMBL" id="KAL1489613.1"/>
    </source>
</evidence>
<evidence type="ECO:0000256" key="1">
    <source>
        <dbReference type="SAM" id="MobiDB-lite"/>
    </source>
</evidence>
<sequence length="199" mass="22426">MAHLQTETGHALSALGRQLNKLLSANTEEEKKSAALLAEVAQLICNVHHSLSTHRKYNILPFVKNTSRKMVEANKTDEFLLGKNFFQNLKDLELARKTGLELKANLSSNPKPSMVTNSYRPSTHSSQSYNIGNFSGTHSRKYLNFKRQPLNTKMKTKGIINKSVIKAPKQTCREPTTDESIKPNPANKQLCRLIVTIYF</sequence>
<dbReference type="EMBL" id="JBDJPC010000011">
    <property type="protein sequence ID" value="KAL1489613.1"/>
    <property type="molecule type" value="Genomic_DNA"/>
</dbReference>
<keyword evidence="3" id="KW-1185">Reference proteome</keyword>
<name>A0ABD1E4V8_HYPHA</name>
<feature type="region of interest" description="Disordered" evidence="1">
    <location>
        <begin position="106"/>
        <end position="129"/>
    </location>
</feature>
<comment type="caution">
    <text evidence="2">The sequence shown here is derived from an EMBL/GenBank/DDBJ whole genome shotgun (WGS) entry which is preliminary data.</text>
</comment>
<dbReference type="AlphaFoldDB" id="A0ABD1E4V8"/>
<accession>A0ABD1E4V8</accession>
<proteinExistence type="predicted"/>
<dbReference type="Proteomes" id="UP001566132">
    <property type="component" value="Unassembled WGS sequence"/>
</dbReference>
<reference evidence="2 3" key="1">
    <citation type="submission" date="2024-05" db="EMBL/GenBank/DDBJ databases">
        <title>Genetic variation in Jamaican populations of the coffee berry borer (Hypothenemus hampei).</title>
        <authorList>
            <person name="Errbii M."/>
            <person name="Myrie A."/>
        </authorList>
    </citation>
    <scope>NUCLEOTIDE SEQUENCE [LARGE SCALE GENOMIC DNA]</scope>
    <source>
        <strain evidence="2">JA-Hopewell-2020-01-JO</strain>
        <tissue evidence="2">Whole body</tissue>
    </source>
</reference>
<gene>
    <name evidence="2" type="ORF">ABEB36_013561</name>
</gene>
<protein>
    <submittedName>
        <fullName evidence="2">Uncharacterized protein</fullName>
    </submittedName>
</protein>
<evidence type="ECO:0000313" key="3">
    <source>
        <dbReference type="Proteomes" id="UP001566132"/>
    </source>
</evidence>